<evidence type="ECO:0000313" key="3">
    <source>
        <dbReference type="Proteomes" id="UP001432059"/>
    </source>
</evidence>
<evidence type="ECO:0000256" key="1">
    <source>
        <dbReference type="SAM" id="Phobius"/>
    </source>
</evidence>
<keyword evidence="1" id="KW-0472">Membrane</keyword>
<keyword evidence="1" id="KW-1133">Transmembrane helix</keyword>
<protein>
    <submittedName>
        <fullName evidence="2">Uncharacterized protein</fullName>
    </submittedName>
</protein>
<feature type="transmembrane region" description="Helical" evidence="1">
    <location>
        <begin position="39"/>
        <end position="62"/>
    </location>
</feature>
<keyword evidence="1" id="KW-0812">Transmembrane</keyword>
<dbReference type="KEGG" id="bpor:BPO_1938"/>
<dbReference type="AlphaFoldDB" id="A0AAU0F5G6"/>
<name>A0AAU0F5G6_9FLAO</name>
<sequence>MRFKVTLKNQLIAIQELIIMNILYFGLIVILYLSIDWEFFKILFYTLISTFIIIYLLPVLILHINYLKYSVKNVYIDEDEMIVENEVIKRKDVQKIILYATMQYYTGSDGTSLAYNEHYFRLEVILKSGKILHITSLLDKNIDKIIESHFPTIKIEKKKAGFLFLLINQN</sequence>
<feature type="transmembrane region" description="Helical" evidence="1">
    <location>
        <begin position="12"/>
        <end position="33"/>
    </location>
</feature>
<proteinExistence type="predicted"/>
<dbReference type="EMBL" id="CP136426">
    <property type="protein sequence ID" value="WOC52585.1"/>
    <property type="molecule type" value="Genomic_DNA"/>
</dbReference>
<gene>
    <name evidence="2" type="ORF">BPO_1938</name>
</gene>
<reference evidence="2" key="1">
    <citation type="submission" date="2023-10" db="EMBL/GenBank/DDBJ databases">
        <title>Characterization and whole genome sequencing of a novel strain of Bergeyella porcorum QD2021 isolated from pig.</title>
        <authorList>
            <person name="Liu G."/>
            <person name="Chen C."/>
            <person name="Han X."/>
        </authorList>
    </citation>
    <scope>NUCLEOTIDE SEQUENCE</scope>
    <source>
        <strain evidence="2">QD2021</strain>
    </source>
</reference>
<dbReference type="Proteomes" id="UP001432059">
    <property type="component" value="Chromosome"/>
</dbReference>
<evidence type="ECO:0000313" key="2">
    <source>
        <dbReference type="EMBL" id="WOC52585.1"/>
    </source>
</evidence>
<organism evidence="2 3">
    <name type="scientific">Bergeyella porcorum</name>
    <dbReference type="NCBI Taxonomy" id="1735111"/>
    <lineage>
        <taxon>Bacteria</taxon>
        <taxon>Pseudomonadati</taxon>
        <taxon>Bacteroidota</taxon>
        <taxon>Flavobacteriia</taxon>
        <taxon>Flavobacteriales</taxon>
        <taxon>Weeksellaceae</taxon>
        <taxon>Bergeyella</taxon>
    </lineage>
</organism>
<keyword evidence="3" id="KW-1185">Reference proteome</keyword>
<accession>A0AAU0F5G6</accession>